<dbReference type="AlphaFoldDB" id="E1TBN5"/>
<dbReference type="HOGENOM" id="CLU_1709822_0_0_4"/>
<dbReference type="EMBL" id="CP002217">
    <property type="protein sequence ID" value="ADN56941.1"/>
    <property type="molecule type" value="Genomic_DNA"/>
</dbReference>
<name>E1TBN5_BURSG</name>
<reference evidence="2" key="1">
    <citation type="submission" date="2010-09" db="EMBL/GenBank/DDBJ databases">
        <title>Complete sequence of chromosome1 of Burkholderia sp. CCGE1003.</title>
        <authorList>
            <consortium name="US DOE Joint Genome Institute"/>
            <person name="Lucas S."/>
            <person name="Copeland A."/>
            <person name="Lapidus A."/>
            <person name="Cheng J.-F."/>
            <person name="Bruce D."/>
            <person name="Goodwin L."/>
            <person name="Pitluck S."/>
            <person name="Daligault H."/>
            <person name="Davenport K."/>
            <person name="Detter J.C."/>
            <person name="Han C."/>
            <person name="Tapia R."/>
            <person name="Land M."/>
            <person name="Hauser L."/>
            <person name="Jeffries C."/>
            <person name="Kyrpides N."/>
            <person name="Ivanova N."/>
            <person name="Ovchinnikova G."/>
            <person name="Martinez-Romero E."/>
            <person name="Rogel M.A."/>
            <person name="Auchtung J."/>
            <person name="Tiedje J.M."/>
            <person name="Woyke T."/>
        </authorList>
    </citation>
    <scope>NUCLEOTIDE SEQUENCE</scope>
    <source>
        <strain evidence="2">CCGE1003</strain>
    </source>
</reference>
<feature type="compositionally biased region" description="Basic and acidic residues" evidence="1">
    <location>
        <begin position="28"/>
        <end position="48"/>
    </location>
</feature>
<dbReference type="STRING" id="640512.BC1003_0957"/>
<dbReference type="OrthoDB" id="9006174at2"/>
<feature type="region of interest" description="Disordered" evidence="1">
    <location>
        <begin position="1"/>
        <end position="57"/>
    </location>
</feature>
<accession>E1TBN5</accession>
<dbReference type="eggNOG" id="ENOG5030TU5">
    <property type="taxonomic scope" value="Bacteria"/>
</dbReference>
<protein>
    <submittedName>
        <fullName evidence="2">Uncharacterized protein</fullName>
    </submittedName>
</protein>
<organism evidence="2">
    <name type="scientific">Burkholderia sp. (strain CCGE1003)</name>
    <dbReference type="NCBI Taxonomy" id="640512"/>
    <lineage>
        <taxon>Bacteria</taxon>
        <taxon>Pseudomonadati</taxon>
        <taxon>Pseudomonadota</taxon>
        <taxon>Betaproteobacteria</taxon>
        <taxon>Burkholderiales</taxon>
        <taxon>Burkholderiaceae</taxon>
        <taxon>Burkholderia</taxon>
    </lineage>
</organism>
<evidence type="ECO:0000256" key="1">
    <source>
        <dbReference type="SAM" id="MobiDB-lite"/>
    </source>
</evidence>
<sequence length="153" mass="17360">MRQDSTARASSRDRQAGVAARSAIASHTESKDNSHAHSKDERHRETAKQRKLNASQLDAVMTPGVRYTCVALAKQLNSSPRQIKASLSQLVDAGTVRHVQEARIGIYWVPTHAEKRNFEEKRMARRTLLRHTLEGYDADLRRLQSLCMLVRRS</sequence>
<dbReference type="KEGG" id="bgf:BC1003_0957"/>
<feature type="compositionally biased region" description="Basic and acidic residues" evidence="1">
    <location>
        <begin position="1"/>
        <end position="15"/>
    </location>
</feature>
<proteinExistence type="predicted"/>
<evidence type="ECO:0000313" key="2">
    <source>
        <dbReference type="EMBL" id="ADN56941.1"/>
    </source>
</evidence>
<gene>
    <name evidence="2" type="ordered locus">BC1003_0957</name>
</gene>